<dbReference type="GO" id="GO:0005886">
    <property type="term" value="C:plasma membrane"/>
    <property type="evidence" value="ECO:0007669"/>
    <property type="project" value="UniProtKB-SubCell"/>
</dbReference>
<gene>
    <name evidence="13" type="primary">flhB</name>
    <name evidence="15" type="ORF">EA58_11300</name>
</gene>
<evidence type="ECO:0000256" key="2">
    <source>
        <dbReference type="ARBA" id="ARBA00010690"/>
    </source>
</evidence>
<sequence>MSDQSTQDKTEKATPQKIRKAREQGQIPRAKDLTAAVIFLVVVYFFSIQINTIWDAMSGVFRFNMQLTREDLQSPWKGIEHVGQSLAIVIELLLPLFMVILLAAIGGSLLLGGWLFYPAGVMPKLSKISPLSGIKRMFSTRSLVELLKSSLKVTVLLLLLYLYLNAHLAELLAMQNQSLRQGVVAIMQILFDGVLMMGIALLLFGLLDVPYQRWEHLKQLKMTKQEIKEEYKNSEGRPEVKQRIRQIQQQFARRKVEKTVPQADVVITNPTHYAVAIKYDPAMYDAPFVVAKGVDEMAQHIQRIARENNVEVLNSPPLTRAIYHTTQLEQAVPNQLYIAVAHILTYVMQLKAFRTGKGGQPQPLPTFVIPRHLQY</sequence>
<evidence type="ECO:0000256" key="8">
    <source>
        <dbReference type="ARBA" id="ARBA00022927"/>
    </source>
</evidence>
<evidence type="ECO:0000256" key="12">
    <source>
        <dbReference type="ARBA" id="ARBA00025078"/>
    </source>
</evidence>
<dbReference type="Gene3D" id="6.10.250.2080">
    <property type="match status" value="1"/>
</dbReference>
<dbReference type="AlphaFoldDB" id="A0A066RV80"/>
<keyword evidence="4 13" id="KW-0813">Transport</keyword>
<dbReference type="Pfam" id="PF01312">
    <property type="entry name" value="Bac_export_2"/>
    <property type="match status" value="1"/>
</dbReference>
<dbReference type="PANTHER" id="PTHR30531">
    <property type="entry name" value="FLAGELLAR BIOSYNTHETIC PROTEIN FLHB"/>
    <property type="match status" value="1"/>
</dbReference>
<keyword evidence="16" id="KW-1185">Reference proteome</keyword>
<keyword evidence="5 13" id="KW-1003">Cell membrane</keyword>
<dbReference type="InterPro" id="IPR006136">
    <property type="entry name" value="FlhB"/>
</dbReference>
<accession>A0A066RV80</accession>
<dbReference type="PRINTS" id="PR00950">
    <property type="entry name" value="TYPE3IMSPROT"/>
</dbReference>
<keyword evidence="15" id="KW-0966">Cell projection</keyword>
<keyword evidence="8 13" id="KW-0653">Protein transport</keyword>
<evidence type="ECO:0000256" key="4">
    <source>
        <dbReference type="ARBA" id="ARBA00022448"/>
    </source>
</evidence>
<keyword evidence="10 13" id="KW-0472">Membrane</keyword>
<feature type="compositionally biased region" description="Basic and acidic residues" evidence="14">
    <location>
        <begin position="1"/>
        <end position="14"/>
    </location>
</feature>
<dbReference type="RefSeq" id="WP_036752335.1">
    <property type="nucleotide sequence ID" value="NZ_JAGSGC010000006.1"/>
</dbReference>
<dbReference type="Gene3D" id="3.40.1690.10">
    <property type="entry name" value="secretion proteins EscU"/>
    <property type="match status" value="1"/>
</dbReference>
<comment type="subcellular location">
    <subcellularLocation>
        <location evidence="1">Cell membrane</location>
        <topology evidence="1">Multi-pass membrane protein</topology>
    </subcellularLocation>
</comment>
<organism evidence="15 16">
    <name type="scientific">Photobacterium galatheae</name>
    <dbReference type="NCBI Taxonomy" id="1654360"/>
    <lineage>
        <taxon>Bacteria</taxon>
        <taxon>Pseudomonadati</taxon>
        <taxon>Pseudomonadota</taxon>
        <taxon>Gammaproteobacteria</taxon>
        <taxon>Vibrionales</taxon>
        <taxon>Vibrionaceae</taxon>
        <taxon>Photobacterium</taxon>
    </lineage>
</organism>
<dbReference type="NCBIfam" id="TIGR00328">
    <property type="entry name" value="flhB"/>
    <property type="match status" value="1"/>
</dbReference>
<keyword evidence="15" id="KW-0969">Cilium</keyword>
<feature type="region of interest" description="Disordered" evidence="14">
    <location>
        <begin position="1"/>
        <end position="23"/>
    </location>
</feature>
<dbReference type="SUPFAM" id="SSF160544">
    <property type="entry name" value="EscU C-terminal domain-like"/>
    <property type="match status" value="1"/>
</dbReference>
<comment type="caution">
    <text evidence="15">The sequence shown here is derived from an EMBL/GenBank/DDBJ whole genome shotgun (WGS) entry which is preliminary data.</text>
</comment>
<evidence type="ECO:0000256" key="13">
    <source>
        <dbReference type="RuleBase" id="RU364091"/>
    </source>
</evidence>
<keyword evidence="15" id="KW-0282">Flagellum</keyword>
<evidence type="ECO:0000256" key="6">
    <source>
        <dbReference type="ARBA" id="ARBA00022692"/>
    </source>
</evidence>
<evidence type="ECO:0000256" key="11">
    <source>
        <dbReference type="ARBA" id="ARBA00023225"/>
    </source>
</evidence>
<evidence type="ECO:0000256" key="5">
    <source>
        <dbReference type="ARBA" id="ARBA00022475"/>
    </source>
</evidence>
<feature type="transmembrane region" description="Helical" evidence="13">
    <location>
        <begin position="92"/>
        <end position="117"/>
    </location>
</feature>
<dbReference type="Proteomes" id="UP000027192">
    <property type="component" value="Unassembled WGS sequence"/>
</dbReference>
<dbReference type="InterPro" id="IPR029025">
    <property type="entry name" value="T3SS_substrate_exporter_C"/>
</dbReference>
<feature type="transmembrane region" description="Helical" evidence="13">
    <location>
        <begin position="33"/>
        <end position="54"/>
    </location>
</feature>
<dbReference type="PANTHER" id="PTHR30531:SF12">
    <property type="entry name" value="FLAGELLAR BIOSYNTHETIC PROTEIN FLHB"/>
    <property type="match status" value="1"/>
</dbReference>
<evidence type="ECO:0000256" key="14">
    <source>
        <dbReference type="SAM" id="MobiDB-lite"/>
    </source>
</evidence>
<evidence type="ECO:0000256" key="10">
    <source>
        <dbReference type="ARBA" id="ARBA00023136"/>
    </source>
</evidence>
<feature type="transmembrane region" description="Helical" evidence="13">
    <location>
        <begin position="184"/>
        <end position="207"/>
    </location>
</feature>
<dbReference type="GO" id="GO:0009306">
    <property type="term" value="P:protein secretion"/>
    <property type="evidence" value="ECO:0007669"/>
    <property type="project" value="InterPro"/>
</dbReference>
<dbReference type="InterPro" id="IPR006135">
    <property type="entry name" value="T3SS_substrate_exporter"/>
</dbReference>
<comment type="function">
    <text evidence="12 13">Required for formation of the rod structure in the basal body of the flagellar apparatus. Together with FliI and FliH, may constitute the export apparatus of flagellin.</text>
</comment>
<keyword evidence="9 13" id="KW-1133">Transmembrane helix</keyword>
<dbReference type="GO" id="GO:0044780">
    <property type="term" value="P:bacterial-type flagellum assembly"/>
    <property type="evidence" value="ECO:0007669"/>
    <property type="project" value="InterPro"/>
</dbReference>
<dbReference type="STRING" id="1654360.EA58_11300"/>
<dbReference type="OrthoDB" id="9807950at2"/>
<reference evidence="15 16" key="1">
    <citation type="submission" date="2014-04" db="EMBL/GenBank/DDBJ databases">
        <title>Draft genome sequence of Photobacterium halotolerans S2753: a solonamide, ngercheumicin and holomycin producer.</title>
        <authorList>
            <person name="Machado H.R."/>
            <person name="Gram L."/>
        </authorList>
    </citation>
    <scope>NUCLEOTIDE SEQUENCE [LARGE SCALE GENOMIC DNA]</scope>
    <source>
        <strain evidence="15 16">S2753</strain>
    </source>
</reference>
<protein>
    <recommendedName>
        <fullName evidence="3 13">Flagellar biosynthetic protein FlhB</fullName>
    </recommendedName>
</protein>
<name>A0A066RV80_9GAMM</name>
<keyword evidence="7 13" id="KW-1005">Bacterial flagellum biogenesis</keyword>
<comment type="similarity">
    <text evidence="2 13">Belongs to the type III secretion exporter family.</text>
</comment>
<dbReference type="EMBL" id="JMIB01000021">
    <property type="protein sequence ID" value="KDM91602.1"/>
    <property type="molecule type" value="Genomic_DNA"/>
</dbReference>
<keyword evidence="6 13" id="KW-0812">Transmembrane</keyword>
<evidence type="ECO:0000256" key="3">
    <source>
        <dbReference type="ARBA" id="ARBA00021622"/>
    </source>
</evidence>
<evidence type="ECO:0000313" key="15">
    <source>
        <dbReference type="EMBL" id="KDM91602.1"/>
    </source>
</evidence>
<keyword evidence="11 13" id="KW-1006">Bacterial flagellum protein export</keyword>
<evidence type="ECO:0000256" key="7">
    <source>
        <dbReference type="ARBA" id="ARBA00022795"/>
    </source>
</evidence>
<evidence type="ECO:0000256" key="1">
    <source>
        <dbReference type="ARBA" id="ARBA00004651"/>
    </source>
</evidence>
<feature type="transmembrane region" description="Helical" evidence="13">
    <location>
        <begin position="146"/>
        <end position="164"/>
    </location>
</feature>
<evidence type="ECO:0000313" key="16">
    <source>
        <dbReference type="Proteomes" id="UP000027192"/>
    </source>
</evidence>
<evidence type="ECO:0000256" key="9">
    <source>
        <dbReference type="ARBA" id="ARBA00022989"/>
    </source>
</evidence>
<proteinExistence type="inferred from homology"/>